<evidence type="ECO:0000256" key="2">
    <source>
        <dbReference type="SAM" id="Coils"/>
    </source>
</evidence>
<organism evidence="4 5">
    <name type="scientific">Sphaerobolus stellatus (strain SS14)</name>
    <dbReference type="NCBI Taxonomy" id="990650"/>
    <lineage>
        <taxon>Eukaryota</taxon>
        <taxon>Fungi</taxon>
        <taxon>Dikarya</taxon>
        <taxon>Basidiomycota</taxon>
        <taxon>Agaricomycotina</taxon>
        <taxon>Agaricomycetes</taxon>
        <taxon>Phallomycetidae</taxon>
        <taxon>Geastrales</taxon>
        <taxon>Sphaerobolaceae</taxon>
        <taxon>Sphaerobolus</taxon>
    </lineage>
</organism>
<evidence type="ECO:0000313" key="4">
    <source>
        <dbReference type="EMBL" id="KIJ43124.1"/>
    </source>
</evidence>
<feature type="non-terminal residue" evidence="4">
    <location>
        <position position="217"/>
    </location>
</feature>
<dbReference type="SUPFAM" id="SSF53098">
    <property type="entry name" value="Ribonuclease H-like"/>
    <property type="match status" value="1"/>
</dbReference>
<sequence length="217" mass="25080">AMDWLSQKYHINHIRISAYNKQANGLVERSHRSIRESIVKACDGNISRWPQVTPYTFWADRVTVRRNLGYSPFYMAHGVHPVLPFDVVEATFLVPRIDTPLSTIDLIALRARQLEKRIEDLEEIKARVLKARYASIAQFEKDNANLIVDYDFKEGALVLVRNSAIDTDLSRKTKPRYLGPLVVIRRTQNKAYILAELDGALHKNPYAAFRLIPYYPR</sequence>
<dbReference type="PROSITE" id="PS50994">
    <property type="entry name" value="INTEGRASE"/>
    <property type="match status" value="1"/>
</dbReference>
<feature type="non-terminal residue" evidence="4">
    <location>
        <position position="1"/>
    </location>
</feature>
<evidence type="ECO:0000256" key="1">
    <source>
        <dbReference type="ARBA" id="ARBA00022884"/>
    </source>
</evidence>
<keyword evidence="1" id="KW-0694">RNA-binding</keyword>
<dbReference type="InterPro" id="IPR012337">
    <property type="entry name" value="RNaseH-like_sf"/>
</dbReference>
<proteinExistence type="predicted"/>
<feature type="domain" description="Integrase catalytic" evidence="3">
    <location>
        <begin position="1"/>
        <end position="92"/>
    </location>
</feature>
<dbReference type="InterPro" id="IPR036397">
    <property type="entry name" value="RNaseH_sf"/>
</dbReference>
<keyword evidence="5" id="KW-1185">Reference proteome</keyword>
<dbReference type="Gene3D" id="3.30.420.10">
    <property type="entry name" value="Ribonuclease H-like superfamily/Ribonuclease H"/>
    <property type="match status" value="1"/>
</dbReference>
<keyword evidence="2" id="KW-0175">Coiled coil</keyword>
<evidence type="ECO:0000313" key="5">
    <source>
        <dbReference type="Proteomes" id="UP000054279"/>
    </source>
</evidence>
<feature type="coiled-coil region" evidence="2">
    <location>
        <begin position="104"/>
        <end position="131"/>
    </location>
</feature>
<evidence type="ECO:0000259" key="3">
    <source>
        <dbReference type="PROSITE" id="PS50994"/>
    </source>
</evidence>
<dbReference type="GO" id="GO:0005634">
    <property type="term" value="C:nucleus"/>
    <property type="evidence" value="ECO:0007669"/>
    <property type="project" value="UniProtKB-ARBA"/>
</dbReference>
<reference evidence="4 5" key="1">
    <citation type="submission" date="2014-06" db="EMBL/GenBank/DDBJ databases">
        <title>Evolutionary Origins and Diversification of the Mycorrhizal Mutualists.</title>
        <authorList>
            <consortium name="DOE Joint Genome Institute"/>
            <consortium name="Mycorrhizal Genomics Consortium"/>
            <person name="Kohler A."/>
            <person name="Kuo A."/>
            <person name="Nagy L.G."/>
            <person name="Floudas D."/>
            <person name="Copeland A."/>
            <person name="Barry K.W."/>
            <person name="Cichocki N."/>
            <person name="Veneault-Fourrey C."/>
            <person name="LaButti K."/>
            <person name="Lindquist E.A."/>
            <person name="Lipzen A."/>
            <person name="Lundell T."/>
            <person name="Morin E."/>
            <person name="Murat C."/>
            <person name="Riley R."/>
            <person name="Ohm R."/>
            <person name="Sun H."/>
            <person name="Tunlid A."/>
            <person name="Henrissat B."/>
            <person name="Grigoriev I.V."/>
            <person name="Hibbett D.S."/>
            <person name="Martin F."/>
        </authorList>
    </citation>
    <scope>NUCLEOTIDE SEQUENCE [LARGE SCALE GENOMIC DNA]</scope>
    <source>
        <strain evidence="4 5">SS14</strain>
    </source>
</reference>
<gene>
    <name evidence="4" type="ORF">M422DRAFT_138632</name>
</gene>
<accession>A0A0C9V7X2</accession>
<dbReference type="Proteomes" id="UP000054279">
    <property type="component" value="Unassembled WGS sequence"/>
</dbReference>
<dbReference type="PANTHER" id="PTHR48475">
    <property type="entry name" value="RIBONUCLEASE H"/>
    <property type="match status" value="1"/>
</dbReference>
<dbReference type="AlphaFoldDB" id="A0A0C9V7X2"/>
<dbReference type="GO" id="GO:0003723">
    <property type="term" value="F:RNA binding"/>
    <property type="evidence" value="ECO:0007669"/>
    <property type="project" value="UniProtKB-KW"/>
</dbReference>
<dbReference type="PANTHER" id="PTHR48475:SF1">
    <property type="entry name" value="RNASE H TYPE-1 DOMAIN-CONTAINING PROTEIN"/>
    <property type="match status" value="1"/>
</dbReference>
<protein>
    <recommendedName>
        <fullName evidence="3">Integrase catalytic domain-containing protein</fullName>
    </recommendedName>
</protein>
<dbReference type="HOGENOM" id="CLU_000384_22_0_1"/>
<dbReference type="GO" id="GO:0015074">
    <property type="term" value="P:DNA integration"/>
    <property type="evidence" value="ECO:0007669"/>
    <property type="project" value="InterPro"/>
</dbReference>
<dbReference type="EMBL" id="KN837125">
    <property type="protein sequence ID" value="KIJ43124.1"/>
    <property type="molecule type" value="Genomic_DNA"/>
</dbReference>
<dbReference type="InterPro" id="IPR001584">
    <property type="entry name" value="Integrase_cat-core"/>
</dbReference>
<dbReference type="OrthoDB" id="446925at2759"/>
<name>A0A0C9V7X2_SPHS4</name>